<dbReference type="Gene3D" id="2.40.50.140">
    <property type="entry name" value="Nucleic acid-binding proteins"/>
    <property type="match status" value="1"/>
</dbReference>
<dbReference type="Gene3D" id="2.30.30.30">
    <property type="match status" value="1"/>
</dbReference>
<evidence type="ECO:0000256" key="5">
    <source>
        <dbReference type="ARBA" id="ARBA00022768"/>
    </source>
</evidence>
<dbReference type="FunFam" id="2.40.50.140:FF:000009">
    <property type="entry name" value="Elongation factor P"/>
    <property type="match status" value="1"/>
</dbReference>
<evidence type="ECO:0000256" key="2">
    <source>
        <dbReference type="ARBA" id="ARBA00004815"/>
    </source>
</evidence>
<dbReference type="InterPro" id="IPR011768">
    <property type="entry name" value="Transl_elongation_fac_P"/>
</dbReference>
<sequence length="153" mass="17172">MISTSDFKRGLTIELKGEIYSIVDFQHVKPGKGGAFVRTKLKNVKNGLVVDKTFRAGEKMEQAIIDRKTMQYLYSDGSGYNFMNKENYEQISLSKDQISEITDFLKEGNDVEVIFCKSEIMGVELPNFMSLKVIKTMPGVKGNTVSGALNQQL</sequence>
<dbReference type="Pfam" id="PF01132">
    <property type="entry name" value="EFP"/>
    <property type="match status" value="1"/>
</dbReference>
<dbReference type="EMBL" id="BARW01006333">
    <property type="protein sequence ID" value="GAI87820.1"/>
    <property type="molecule type" value="Genomic_DNA"/>
</dbReference>
<dbReference type="NCBIfam" id="TIGR00038">
    <property type="entry name" value="efp"/>
    <property type="match status" value="1"/>
</dbReference>
<dbReference type="SUPFAM" id="SSF50249">
    <property type="entry name" value="Nucleic acid-binding proteins"/>
    <property type="match status" value="1"/>
</dbReference>
<dbReference type="InterPro" id="IPR020599">
    <property type="entry name" value="Transl_elong_fac_P/YeiP"/>
</dbReference>
<dbReference type="GO" id="GO:0005737">
    <property type="term" value="C:cytoplasm"/>
    <property type="evidence" value="ECO:0007669"/>
    <property type="project" value="UniProtKB-SubCell"/>
</dbReference>
<dbReference type="InterPro" id="IPR014722">
    <property type="entry name" value="Rib_uL2_dom2"/>
</dbReference>
<keyword evidence="6" id="KW-0648">Protein biosynthesis</keyword>
<protein>
    <recommendedName>
        <fullName evidence="7">Translation elongation factor P/YeiP central domain-containing protein</fullName>
    </recommendedName>
</protein>
<dbReference type="SMART" id="SM01185">
    <property type="entry name" value="EFP"/>
    <property type="match status" value="1"/>
</dbReference>
<dbReference type="PIRSF" id="PIRSF005901">
    <property type="entry name" value="EF-P"/>
    <property type="match status" value="1"/>
</dbReference>
<gene>
    <name evidence="8" type="ORF">S12H4_13299</name>
</gene>
<dbReference type="UniPathway" id="UPA00345"/>
<comment type="similarity">
    <text evidence="3">Belongs to the elongation factor P family.</text>
</comment>
<comment type="subcellular location">
    <subcellularLocation>
        <location evidence="1">Cytoplasm</location>
    </subcellularLocation>
</comment>
<dbReference type="InterPro" id="IPR001059">
    <property type="entry name" value="Transl_elong_P/YeiP_cen"/>
</dbReference>
<dbReference type="InterPro" id="IPR008991">
    <property type="entry name" value="Translation_prot_SH3-like_sf"/>
</dbReference>
<evidence type="ECO:0000256" key="4">
    <source>
        <dbReference type="ARBA" id="ARBA00022490"/>
    </source>
</evidence>
<comment type="pathway">
    <text evidence="2">Protein biosynthesis; polypeptide chain elongation.</text>
</comment>
<evidence type="ECO:0000256" key="1">
    <source>
        <dbReference type="ARBA" id="ARBA00004496"/>
    </source>
</evidence>
<dbReference type="Pfam" id="PF08207">
    <property type="entry name" value="EFP_N"/>
    <property type="match status" value="1"/>
</dbReference>
<proteinExistence type="inferred from homology"/>
<dbReference type="NCBIfam" id="NF001810">
    <property type="entry name" value="PRK00529.1"/>
    <property type="match status" value="1"/>
</dbReference>
<evidence type="ECO:0000259" key="7">
    <source>
        <dbReference type="SMART" id="SM01185"/>
    </source>
</evidence>
<dbReference type="FunFam" id="2.30.30.30:FF:000003">
    <property type="entry name" value="Elongation factor P"/>
    <property type="match status" value="1"/>
</dbReference>
<dbReference type="InterPro" id="IPR012340">
    <property type="entry name" value="NA-bd_OB-fold"/>
</dbReference>
<evidence type="ECO:0000313" key="8">
    <source>
        <dbReference type="EMBL" id="GAI87820.1"/>
    </source>
</evidence>
<organism evidence="8">
    <name type="scientific">marine sediment metagenome</name>
    <dbReference type="NCBI Taxonomy" id="412755"/>
    <lineage>
        <taxon>unclassified sequences</taxon>
        <taxon>metagenomes</taxon>
        <taxon>ecological metagenomes</taxon>
    </lineage>
</organism>
<accession>X1TJQ1</accession>
<reference evidence="8" key="1">
    <citation type="journal article" date="2014" name="Front. Microbiol.">
        <title>High frequency of phylogenetically diverse reductive dehalogenase-homologous genes in deep subseafloor sedimentary metagenomes.</title>
        <authorList>
            <person name="Kawai M."/>
            <person name="Futagami T."/>
            <person name="Toyoda A."/>
            <person name="Takaki Y."/>
            <person name="Nishi S."/>
            <person name="Hori S."/>
            <person name="Arai W."/>
            <person name="Tsubouchi T."/>
            <person name="Morono Y."/>
            <person name="Uchiyama I."/>
            <person name="Ito T."/>
            <person name="Fujiyama A."/>
            <person name="Inagaki F."/>
            <person name="Takami H."/>
        </authorList>
    </citation>
    <scope>NUCLEOTIDE SEQUENCE</scope>
    <source>
        <strain evidence="8">Expedition CK06-06</strain>
    </source>
</reference>
<dbReference type="PANTHER" id="PTHR30053:SF12">
    <property type="entry name" value="ELONGATION FACTOR P (EF-P) FAMILY PROTEIN"/>
    <property type="match status" value="1"/>
</dbReference>
<dbReference type="InterPro" id="IPR013185">
    <property type="entry name" value="Transl_elong_KOW-like"/>
</dbReference>
<keyword evidence="5" id="KW-0251">Elongation factor</keyword>
<name>X1TJQ1_9ZZZZ</name>
<dbReference type="HAMAP" id="MF_00141">
    <property type="entry name" value="EF_P"/>
    <property type="match status" value="1"/>
</dbReference>
<evidence type="ECO:0000256" key="3">
    <source>
        <dbReference type="ARBA" id="ARBA00009479"/>
    </source>
</evidence>
<dbReference type="CDD" id="cd04470">
    <property type="entry name" value="S1_EF-P_repeat_1"/>
    <property type="match status" value="1"/>
</dbReference>
<dbReference type="AlphaFoldDB" id="X1TJQ1"/>
<dbReference type="GO" id="GO:0003746">
    <property type="term" value="F:translation elongation factor activity"/>
    <property type="evidence" value="ECO:0007669"/>
    <property type="project" value="UniProtKB-KW"/>
</dbReference>
<dbReference type="PANTHER" id="PTHR30053">
    <property type="entry name" value="ELONGATION FACTOR P"/>
    <property type="match status" value="1"/>
</dbReference>
<evidence type="ECO:0000256" key="6">
    <source>
        <dbReference type="ARBA" id="ARBA00022917"/>
    </source>
</evidence>
<comment type="caution">
    <text evidence="8">The sequence shown here is derived from an EMBL/GenBank/DDBJ whole genome shotgun (WGS) entry which is preliminary data.</text>
</comment>
<dbReference type="SUPFAM" id="SSF50104">
    <property type="entry name" value="Translation proteins SH3-like domain"/>
    <property type="match status" value="1"/>
</dbReference>
<feature type="domain" description="Translation elongation factor P/YeiP central" evidence="7">
    <location>
        <begin position="67"/>
        <end position="121"/>
    </location>
</feature>
<keyword evidence="4" id="KW-0963">Cytoplasm</keyword>